<dbReference type="EMBL" id="BQNB010011167">
    <property type="protein sequence ID" value="GJS87047.1"/>
    <property type="molecule type" value="Genomic_DNA"/>
</dbReference>
<organism evidence="1 2">
    <name type="scientific">Tanacetum coccineum</name>
    <dbReference type="NCBI Taxonomy" id="301880"/>
    <lineage>
        <taxon>Eukaryota</taxon>
        <taxon>Viridiplantae</taxon>
        <taxon>Streptophyta</taxon>
        <taxon>Embryophyta</taxon>
        <taxon>Tracheophyta</taxon>
        <taxon>Spermatophyta</taxon>
        <taxon>Magnoliopsida</taxon>
        <taxon>eudicotyledons</taxon>
        <taxon>Gunneridae</taxon>
        <taxon>Pentapetalae</taxon>
        <taxon>asterids</taxon>
        <taxon>campanulids</taxon>
        <taxon>Asterales</taxon>
        <taxon>Asteraceae</taxon>
        <taxon>Asteroideae</taxon>
        <taxon>Anthemideae</taxon>
        <taxon>Anthemidinae</taxon>
        <taxon>Tanacetum</taxon>
    </lineage>
</organism>
<name>A0ABQ4ZB15_9ASTR</name>
<reference evidence="1" key="2">
    <citation type="submission" date="2022-01" db="EMBL/GenBank/DDBJ databases">
        <authorList>
            <person name="Yamashiro T."/>
            <person name="Shiraishi A."/>
            <person name="Satake H."/>
            <person name="Nakayama K."/>
        </authorList>
    </citation>
    <scope>NUCLEOTIDE SEQUENCE</scope>
</reference>
<sequence length="148" mass="17267">MTLLLSDNGVTFKCHKRSTNAVPLLDQEEVTVFATDDFKWTKCYQKHKLQDIRYNAKEEIGSGLKKLFEIDVVKREENLQPTLEVEILRHAYRGDWRREIGRKQVRLTRRVLATRPYVGIRSFDGNASTRPQAKDSADLTDLDIVHMY</sequence>
<reference evidence="1" key="1">
    <citation type="journal article" date="2022" name="Int. J. Mol. Sci.">
        <title>Draft Genome of Tanacetum Coccineum: Genomic Comparison of Closely Related Tanacetum-Family Plants.</title>
        <authorList>
            <person name="Yamashiro T."/>
            <person name="Shiraishi A."/>
            <person name="Nakayama K."/>
            <person name="Satake H."/>
        </authorList>
    </citation>
    <scope>NUCLEOTIDE SEQUENCE</scope>
</reference>
<dbReference type="Proteomes" id="UP001151760">
    <property type="component" value="Unassembled WGS sequence"/>
</dbReference>
<comment type="caution">
    <text evidence="1">The sequence shown here is derived from an EMBL/GenBank/DDBJ whole genome shotgun (WGS) entry which is preliminary data.</text>
</comment>
<evidence type="ECO:0000313" key="1">
    <source>
        <dbReference type="EMBL" id="GJS87047.1"/>
    </source>
</evidence>
<proteinExistence type="predicted"/>
<keyword evidence="2" id="KW-1185">Reference proteome</keyword>
<gene>
    <name evidence="1" type="ORF">Tco_0769683</name>
</gene>
<evidence type="ECO:0000313" key="2">
    <source>
        <dbReference type="Proteomes" id="UP001151760"/>
    </source>
</evidence>
<accession>A0ABQ4ZB15</accession>
<protein>
    <submittedName>
        <fullName evidence="1">Uncharacterized protein</fullName>
    </submittedName>
</protein>